<accession>A0A2Z7ADT3</accession>
<sequence>MNFVKASVIHDVCESVKYDDQFTGQLNYKGENGIGYIKPENCKPNWLTNRLEKDKAKAVPKSFVLNQQRRGSTKAKWIKRSNHDACIAIRFKKIRVTPLPPAIAFGKARSLLPFPDRRSYPQQDSSTH</sequence>
<dbReference type="Proteomes" id="UP000250235">
    <property type="component" value="Unassembled WGS sequence"/>
</dbReference>
<keyword evidence="2" id="KW-1185">Reference proteome</keyword>
<evidence type="ECO:0000313" key="1">
    <source>
        <dbReference type="EMBL" id="KZV17095.1"/>
    </source>
</evidence>
<evidence type="ECO:0000313" key="2">
    <source>
        <dbReference type="Proteomes" id="UP000250235"/>
    </source>
</evidence>
<gene>
    <name evidence="1" type="ORF">F511_24113</name>
</gene>
<proteinExistence type="predicted"/>
<protein>
    <submittedName>
        <fullName evidence="1">Uncharacterized protein</fullName>
    </submittedName>
</protein>
<dbReference type="AlphaFoldDB" id="A0A2Z7ADT3"/>
<reference evidence="1 2" key="1">
    <citation type="journal article" date="2015" name="Proc. Natl. Acad. Sci. U.S.A.">
        <title>The resurrection genome of Boea hygrometrica: A blueprint for survival of dehydration.</title>
        <authorList>
            <person name="Xiao L."/>
            <person name="Yang G."/>
            <person name="Zhang L."/>
            <person name="Yang X."/>
            <person name="Zhao S."/>
            <person name="Ji Z."/>
            <person name="Zhou Q."/>
            <person name="Hu M."/>
            <person name="Wang Y."/>
            <person name="Chen M."/>
            <person name="Xu Y."/>
            <person name="Jin H."/>
            <person name="Xiao X."/>
            <person name="Hu G."/>
            <person name="Bao F."/>
            <person name="Hu Y."/>
            <person name="Wan P."/>
            <person name="Li L."/>
            <person name="Deng X."/>
            <person name="Kuang T."/>
            <person name="Xiang C."/>
            <person name="Zhu J.K."/>
            <person name="Oliver M.J."/>
            <person name="He Y."/>
        </authorList>
    </citation>
    <scope>NUCLEOTIDE SEQUENCE [LARGE SCALE GENOMIC DNA]</scope>
    <source>
        <strain evidence="2">cv. XS01</strain>
    </source>
</reference>
<dbReference type="EMBL" id="KV018463">
    <property type="protein sequence ID" value="KZV17095.1"/>
    <property type="molecule type" value="Genomic_DNA"/>
</dbReference>
<organism evidence="1 2">
    <name type="scientific">Dorcoceras hygrometricum</name>
    <dbReference type="NCBI Taxonomy" id="472368"/>
    <lineage>
        <taxon>Eukaryota</taxon>
        <taxon>Viridiplantae</taxon>
        <taxon>Streptophyta</taxon>
        <taxon>Embryophyta</taxon>
        <taxon>Tracheophyta</taxon>
        <taxon>Spermatophyta</taxon>
        <taxon>Magnoliopsida</taxon>
        <taxon>eudicotyledons</taxon>
        <taxon>Gunneridae</taxon>
        <taxon>Pentapetalae</taxon>
        <taxon>asterids</taxon>
        <taxon>lamiids</taxon>
        <taxon>Lamiales</taxon>
        <taxon>Gesneriaceae</taxon>
        <taxon>Didymocarpoideae</taxon>
        <taxon>Trichosporeae</taxon>
        <taxon>Loxocarpinae</taxon>
        <taxon>Dorcoceras</taxon>
    </lineage>
</organism>
<name>A0A2Z7ADT3_9LAMI</name>